<dbReference type="SUPFAM" id="SSF46785">
    <property type="entry name" value="Winged helix' DNA-binding domain"/>
    <property type="match status" value="1"/>
</dbReference>
<comment type="caution">
    <text evidence="1">The sequence shown here is derived from an EMBL/GenBank/DDBJ whole genome shotgun (WGS) entry which is preliminary data.</text>
</comment>
<organism evidence="1 2">
    <name type="scientific">Streptomyces niveiscabiei</name>
    <dbReference type="NCBI Taxonomy" id="164115"/>
    <lineage>
        <taxon>Bacteria</taxon>
        <taxon>Bacillati</taxon>
        <taxon>Actinomycetota</taxon>
        <taxon>Actinomycetes</taxon>
        <taxon>Kitasatosporales</taxon>
        <taxon>Streptomycetaceae</taxon>
        <taxon>Streptomyces</taxon>
    </lineage>
</organism>
<gene>
    <name evidence="1" type="ORF">ACKI18_01675</name>
</gene>
<dbReference type="RefSeq" id="WP_055723593.1">
    <property type="nucleotide sequence ID" value="NZ_JBJVNI010000001.1"/>
</dbReference>
<dbReference type="Gene3D" id="1.10.10.10">
    <property type="entry name" value="Winged helix-like DNA-binding domain superfamily/Winged helix DNA-binding domain"/>
    <property type="match status" value="1"/>
</dbReference>
<reference evidence="1 2" key="1">
    <citation type="submission" date="2024-12" db="EMBL/GenBank/DDBJ databases">
        <title>Forecasting of Potato common scab and diversities of Pathogenic streptomyces spp. in china.</title>
        <authorList>
            <person name="Handique U."/>
            <person name="Wu J."/>
        </authorList>
    </citation>
    <scope>NUCLEOTIDE SEQUENCE [LARGE SCALE GENOMIC DNA]</scope>
    <source>
        <strain evidence="1 2">ZRIMU1530</strain>
    </source>
</reference>
<dbReference type="InterPro" id="IPR036390">
    <property type="entry name" value="WH_DNA-bd_sf"/>
</dbReference>
<dbReference type="EMBL" id="JBJVNI010000001">
    <property type="protein sequence ID" value="MFM9607413.1"/>
    <property type="molecule type" value="Genomic_DNA"/>
</dbReference>
<protein>
    <recommendedName>
        <fullName evidence="3">MarR family transcriptional regulator</fullName>
    </recommendedName>
</protein>
<dbReference type="InterPro" id="IPR036388">
    <property type="entry name" value="WH-like_DNA-bd_sf"/>
</dbReference>
<name>A0ABW9HJ20_9ACTN</name>
<accession>A0ABW9HJ20</accession>
<keyword evidence="2" id="KW-1185">Reference proteome</keyword>
<evidence type="ECO:0000313" key="1">
    <source>
        <dbReference type="EMBL" id="MFM9607413.1"/>
    </source>
</evidence>
<proteinExistence type="predicted"/>
<evidence type="ECO:0008006" key="3">
    <source>
        <dbReference type="Google" id="ProtNLM"/>
    </source>
</evidence>
<dbReference type="Proteomes" id="UP001631957">
    <property type="component" value="Unassembled WGS sequence"/>
</dbReference>
<sequence length="69" mass="7716">MQRTDTDVTAVRARPTLTEEGRAALDRAMAAHVAHLRSRVTGPLSVDDRRHLERILRILRDAEGCAPSR</sequence>
<evidence type="ECO:0000313" key="2">
    <source>
        <dbReference type="Proteomes" id="UP001631957"/>
    </source>
</evidence>